<proteinExistence type="predicted"/>
<gene>
    <name evidence="1" type="primary">groES</name>
</gene>
<dbReference type="InterPro" id="IPR011032">
    <property type="entry name" value="GroES-like_sf"/>
</dbReference>
<name>A0A221S2Z6_9VIRU</name>
<dbReference type="SUPFAM" id="SSF50129">
    <property type="entry name" value="GroES-like"/>
    <property type="match status" value="1"/>
</dbReference>
<dbReference type="InterPro" id="IPR037124">
    <property type="entry name" value="Chaperonin_GroES_sf"/>
</dbReference>
<reference evidence="1" key="1">
    <citation type="submission" date="2016-03" db="EMBL/GenBank/DDBJ databases">
        <title>Novel chaperonins are prevalent in the virioplankton and link to viral biology and ecology.</title>
        <authorList>
            <person name="Marine R.L."/>
            <person name="Nasko D.J."/>
            <person name="Polson S.W."/>
            <person name="Wommack K.E."/>
        </authorList>
    </citation>
    <scope>NUCLEOTIDE SEQUENCE</scope>
</reference>
<organism evidence="1">
    <name type="scientific">uncultured virus</name>
    <dbReference type="NCBI Taxonomy" id="340016"/>
    <lineage>
        <taxon>Viruses</taxon>
        <taxon>environmental samples</taxon>
    </lineage>
</organism>
<sequence length="137" mass="14934">MTTTEFDTAAVDLSSVLGATPEEKAKQLPDPKTYHLLCVVPEAMEEFANSESGIIKAGSTLHYEEVLTPVLFVVKVGPDAYKDTTRFPSGPSCKQGDFIVVRPNSGTRLKIHGREFRIINDDSVEAVVEDPRGIARA</sequence>
<accession>A0A221S2Z6</accession>
<dbReference type="EMBL" id="KU970673">
    <property type="protein sequence ID" value="ASN63267.1"/>
    <property type="molecule type" value="Genomic_DNA"/>
</dbReference>
<dbReference type="Gene3D" id="2.30.33.40">
    <property type="entry name" value="GroES chaperonin"/>
    <property type="match status" value="1"/>
</dbReference>
<dbReference type="EMBL" id="KU970674">
    <property type="protein sequence ID" value="ASN63268.1"/>
    <property type="molecule type" value="Genomic_DNA"/>
</dbReference>
<evidence type="ECO:0000313" key="1">
    <source>
        <dbReference type="EMBL" id="ASN63268.1"/>
    </source>
</evidence>
<dbReference type="GO" id="GO:0006457">
    <property type="term" value="P:protein folding"/>
    <property type="evidence" value="ECO:0007669"/>
    <property type="project" value="InterPro"/>
</dbReference>
<protein>
    <submittedName>
        <fullName evidence="1">Co-chaperonin GroES</fullName>
    </submittedName>
</protein>